<evidence type="ECO:0000256" key="4">
    <source>
        <dbReference type="ARBA" id="ARBA00023136"/>
    </source>
</evidence>
<evidence type="ECO:0000259" key="5">
    <source>
        <dbReference type="Pfam" id="PF01926"/>
    </source>
</evidence>
<name>A0A1D8IT95_9GAMM</name>
<evidence type="ECO:0000256" key="3">
    <source>
        <dbReference type="ARBA" id="ARBA00022989"/>
    </source>
</evidence>
<keyword evidence="4" id="KW-0472">Membrane</keyword>
<protein>
    <submittedName>
        <fullName evidence="6">GTP-binding protein HSR1</fullName>
    </submittedName>
</protein>
<reference evidence="7" key="1">
    <citation type="submission" date="2016-09" db="EMBL/GenBank/DDBJ databases">
        <title>Acidihalobacter prosperus F5.</title>
        <authorList>
            <person name="Khaleque H.N."/>
            <person name="Ramsay J.P."/>
            <person name="Kaksonen A.H."/>
            <person name="Boxall N.J."/>
            <person name="Watkin E.L.J."/>
        </authorList>
    </citation>
    <scope>NUCLEOTIDE SEQUENCE [LARGE SCALE GENOMIC DNA]</scope>
    <source>
        <strain evidence="7">F5</strain>
    </source>
</reference>
<evidence type="ECO:0000256" key="2">
    <source>
        <dbReference type="ARBA" id="ARBA00022692"/>
    </source>
</evidence>
<dbReference type="GO" id="GO:0016020">
    <property type="term" value="C:membrane"/>
    <property type="evidence" value="ECO:0007669"/>
    <property type="project" value="UniProtKB-SubCell"/>
</dbReference>
<sequence>MQDRGGERHLSLARESLRELLDDERVPAVVRAELAEDYARVQRLLDKIEHGHVHVAVFGRVSVGKSALLNALLGDERFATSPLHGETRHSAEARWESFDAGGVYLIDTPGINEVAGEARERLAREVATESDLILFVIDGDMTASEFEALGWVLREQAAVILVLNKADRYTADERTTLREVLLSRVKDQLAPERLVLTAAAPAERVRVRVRVDAAGEETEERFRPPVDIDDLKLRLWSVLEAEGKTLAALNAGLFAGRLSDRVAERILAAKHAIGERVIRLYCLSKGVAVGFNPIPGADLVAAVMLDIGMVVHLSRVYGMPFSRVEAGRLVAVISGQLAALMGTAWALNLVSGLLKLGSGGFSTLATGTAQGAVAYFATYVVGQAAERYLAAGKSWGEGGPKRMVREILDSLDRDSILREAREEILSKLKGRHPREAQ</sequence>
<dbReference type="Pfam" id="PF05128">
    <property type="entry name" value="DUF697"/>
    <property type="match status" value="1"/>
</dbReference>
<evidence type="ECO:0000256" key="1">
    <source>
        <dbReference type="ARBA" id="ARBA00004141"/>
    </source>
</evidence>
<dbReference type="GO" id="GO:0030488">
    <property type="term" value="P:tRNA methylation"/>
    <property type="evidence" value="ECO:0007669"/>
    <property type="project" value="TreeGrafter"/>
</dbReference>
<dbReference type="GO" id="GO:0005737">
    <property type="term" value="C:cytoplasm"/>
    <property type="evidence" value="ECO:0007669"/>
    <property type="project" value="TreeGrafter"/>
</dbReference>
<keyword evidence="3" id="KW-1133">Transmembrane helix</keyword>
<dbReference type="EMBL" id="CP017415">
    <property type="protein sequence ID" value="AOU99748.1"/>
    <property type="molecule type" value="Genomic_DNA"/>
</dbReference>
<dbReference type="Gene3D" id="3.40.50.300">
    <property type="entry name" value="P-loop containing nucleotide triphosphate hydrolases"/>
    <property type="match status" value="1"/>
</dbReference>
<dbReference type="AlphaFoldDB" id="A0A1D8IT95"/>
<dbReference type="InterPro" id="IPR005225">
    <property type="entry name" value="Small_GTP-bd"/>
</dbReference>
<dbReference type="Pfam" id="PF01926">
    <property type="entry name" value="MMR_HSR1"/>
    <property type="match status" value="1"/>
</dbReference>
<dbReference type="NCBIfam" id="TIGR00231">
    <property type="entry name" value="small_GTP"/>
    <property type="match status" value="1"/>
</dbReference>
<dbReference type="GO" id="GO:0002098">
    <property type="term" value="P:tRNA wobble uridine modification"/>
    <property type="evidence" value="ECO:0007669"/>
    <property type="project" value="TreeGrafter"/>
</dbReference>
<keyword evidence="7" id="KW-1185">Reference proteome</keyword>
<dbReference type="InterPro" id="IPR021147">
    <property type="entry name" value="DUF697"/>
</dbReference>
<dbReference type="InterPro" id="IPR006073">
    <property type="entry name" value="GTP-bd"/>
</dbReference>
<dbReference type="InterPro" id="IPR027417">
    <property type="entry name" value="P-loop_NTPase"/>
</dbReference>
<accession>A0A1D8IT95</accession>
<proteinExistence type="predicted"/>
<dbReference type="CDD" id="cd00880">
    <property type="entry name" value="Era_like"/>
    <property type="match status" value="1"/>
</dbReference>
<gene>
    <name evidence="6" type="ORF">BI364_13875</name>
</gene>
<evidence type="ECO:0000313" key="7">
    <source>
        <dbReference type="Proteomes" id="UP000095401"/>
    </source>
</evidence>
<dbReference type="SUPFAM" id="SSF52540">
    <property type="entry name" value="P-loop containing nucleoside triphosphate hydrolases"/>
    <property type="match status" value="1"/>
</dbReference>
<organism evidence="6 7">
    <name type="scientific">Acidihalobacter yilgarnensis</name>
    <dbReference type="NCBI Taxonomy" id="2819280"/>
    <lineage>
        <taxon>Bacteria</taxon>
        <taxon>Pseudomonadati</taxon>
        <taxon>Pseudomonadota</taxon>
        <taxon>Gammaproteobacteria</taxon>
        <taxon>Chromatiales</taxon>
        <taxon>Ectothiorhodospiraceae</taxon>
        <taxon>Acidihalobacter</taxon>
    </lineage>
</organism>
<comment type="subcellular location">
    <subcellularLocation>
        <location evidence="1">Membrane</location>
        <topology evidence="1">Multi-pass membrane protein</topology>
    </subcellularLocation>
</comment>
<dbReference type="PANTHER" id="PTHR42714:SF6">
    <property type="entry name" value="TRANSLATION INITIATION FACTOR IF-2"/>
    <property type="match status" value="1"/>
</dbReference>
<dbReference type="KEGG" id="aprs:BI364_13875"/>
<evidence type="ECO:0000313" key="6">
    <source>
        <dbReference type="EMBL" id="AOU99748.1"/>
    </source>
</evidence>
<keyword evidence="2" id="KW-0812">Transmembrane</keyword>
<dbReference type="Proteomes" id="UP000095401">
    <property type="component" value="Chromosome"/>
</dbReference>
<feature type="domain" description="G" evidence="5">
    <location>
        <begin position="54"/>
        <end position="165"/>
    </location>
</feature>
<dbReference type="GO" id="GO:0005525">
    <property type="term" value="F:GTP binding"/>
    <property type="evidence" value="ECO:0007669"/>
    <property type="project" value="InterPro"/>
</dbReference>
<dbReference type="PANTHER" id="PTHR42714">
    <property type="entry name" value="TRNA MODIFICATION GTPASE GTPBP3"/>
    <property type="match status" value="1"/>
</dbReference>